<proteinExistence type="predicted"/>
<keyword evidence="2" id="KW-1185">Reference proteome</keyword>
<dbReference type="PANTHER" id="PTHR41913:SF1">
    <property type="entry name" value="DUF1684 DOMAIN-CONTAINING PROTEIN"/>
    <property type="match status" value="1"/>
</dbReference>
<evidence type="ECO:0000313" key="1">
    <source>
        <dbReference type="EMBL" id="MEZ0164301.1"/>
    </source>
</evidence>
<name>A0ABV4H1K0_9ACTN</name>
<sequence length="266" mass="28212">MTTTGTPTTIDEGTLAAARTAWEDWRRERTTTLSAPHGWLSLTGLHWLDAEPAAVEGLPGRWTSVDGGVDVTATAADGIVLDGSPVEGTVRVGTTEGAPGTLVEVGERRVEVLQRSGNHALRVRDPQSPTLAAFAGVPVFRFSPRYVLPAEFVPHEQVQDVVVGAVVEGLEHRYRGVGLVRFDLDGPQQLTVFQGGTTLFTDATSGVTTTGTTRSVTVPTTPGPVVLDLNRAQNLPCAFTDFATCPLPPVENRLTVPVAAGEKDPR</sequence>
<protein>
    <submittedName>
        <fullName evidence="1">DUF1684 domain-containing protein</fullName>
    </submittedName>
</protein>
<dbReference type="RefSeq" id="WP_370440544.1">
    <property type="nucleotide sequence ID" value="NZ_JBGFTU010000005.1"/>
</dbReference>
<reference evidence="1 2" key="1">
    <citation type="submission" date="2024-07" db="EMBL/GenBank/DDBJ databases">
        <authorList>
            <person name="Thanompreechachai J."/>
            <person name="Duangmal K."/>
        </authorList>
    </citation>
    <scope>NUCLEOTIDE SEQUENCE [LARGE SCALE GENOMIC DNA]</scope>
    <source>
        <strain evidence="1 2">LSe6-4</strain>
    </source>
</reference>
<organism evidence="1 2">
    <name type="scientific">Kineococcus halophytocola</name>
    <dbReference type="NCBI Taxonomy" id="3234027"/>
    <lineage>
        <taxon>Bacteria</taxon>
        <taxon>Bacillati</taxon>
        <taxon>Actinomycetota</taxon>
        <taxon>Actinomycetes</taxon>
        <taxon>Kineosporiales</taxon>
        <taxon>Kineosporiaceae</taxon>
        <taxon>Kineococcus</taxon>
    </lineage>
</organism>
<dbReference type="InterPro" id="IPR012467">
    <property type="entry name" value="DUF1684"/>
</dbReference>
<evidence type="ECO:0000313" key="2">
    <source>
        <dbReference type="Proteomes" id="UP001565927"/>
    </source>
</evidence>
<dbReference type="EMBL" id="JBGFTU010000005">
    <property type="protein sequence ID" value="MEZ0164301.1"/>
    <property type="molecule type" value="Genomic_DNA"/>
</dbReference>
<accession>A0ABV4H1K0</accession>
<dbReference type="Pfam" id="PF07920">
    <property type="entry name" value="DUF1684"/>
    <property type="match status" value="1"/>
</dbReference>
<dbReference type="PANTHER" id="PTHR41913">
    <property type="entry name" value="DUF1684 DOMAIN-CONTAINING PROTEIN"/>
    <property type="match status" value="1"/>
</dbReference>
<dbReference type="Proteomes" id="UP001565927">
    <property type="component" value="Unassembled WGS sequence"/>
</dbReference>
<comment type="caution">
    <text evidence="1">The sequence shown here is derived from an EMBL/GenBank/DDBJ whole genome shotgun (WGS) entry which is preliminary data.</text>
</comment>
<gene>
    <name evidence="1" type="ORF">AB2L27_05910</name>
</gene>